<feature type="transmembrane region" description="Helical" evidence="1">
    <location>
        <begin position="218"/>
        <end position="236"/>
    </location>
</feature>
<comment type="caution">
    <text evidence="2">The sequence shown here is derived from an EMBL/GenBank/DDBJ whole genome shotgun (WGS) entry which is preliminary data.</text>
</comment>
<dbReference type="EMBL" id="JAUSWN010000004">
    <property type="protein sequence ID" value="MDQ0478907.1"/>
    <property type="molecule type" value="Genomic_DNA"/>
</dbReference>
<feature type="transmembrane region" description="Helical" evidence="1">
    <location>
        <begin position="21"/>
        <end position="39"/>
    </location>
</feature>
<reference evidence="2 3" key="1">
    <citation type="submission" date="2023-07" db="EMBL/GenBank/DDBJ databases">
        <title>Genomic Encyclopedia of Type Strains, Phase IV (KMG-IV): sequencing the most valuable type-strain genomes for metagenomic binning, comparative biology and taxonomic classification.</title>
        <authorList>
            <person name="Goeker M."/>
        </authorList>
    </citation>
    <scope>NUCLEOTIDE SEQUENCE [LARGE SCALE GENOMIC DNA]</scope>
    <source>
        <strain evidence="2 3">DSM 1400</strain>
    </source>
</reference>
<sequence>MEKNKENKFWYLLNHEIYKSLKIVIPFFILSFLGHLLIIKDGITNINSEIKMFLDEGKTIKTFLADRGGISLFEIVSKDDRLKMFICLGILVIFLYAIIIWLREWIGNNKTIYTLLTLPISRHKIILSKFSTIFLLGSTYLSLHIGTLFIDNIILKNSISKEVFYDMSPIKAITQRCYQSDIFPYNITDFNVYILIIITIVFLIFSCVLLERSFRWKGLILGIVSLVGISLLYVLVPEKLYFFTNETAIYYIFLSLILIICNYKLNYYLLCNKVHV</sequence>
<keyword evidence="1" id="KW-0812">Transmembrane</keyword>
<gene>
    <name evidence="2" type="ORF">QOZ93_000635</name>
</gene>
<keyword evidence="1" id="KW-0472">Membrane</keyword>
<organism evidence="2 3">
    <name type="scientific">Hathewaya limosa</name>
    <name type="common">Clostridium limosum</name>
    <dbReference type="NCBI Taxonomy" id="1536"/>
    <lineage>
        <taxon>Bacteria</taxon>
        <taxon>Bacillati</taxon>
        <taxon>Bacillota</taxon>
        <taxon>Clostridia</taxon>
        <taxon>Eubacteriales</taxon>
        <taxon>Clostridiaceae</taxon>
        <taxon>Hathewaya</taxon>
    </lineage>
</organism>
<proteinExistence type="predicted"/>
<evidence type="ECO:0000313" key="3">
    <source>
        <dbReference type="Proteomes" id="UP001224418"/>
    </source>
</evidence>
<dbReference type="RefSeq" id="WP_307355085.1">
    <property type="nucleotide sequence ID" value="NZ_BAAACJ010000041.1"/>
</dbReference>
<feature type="transmembrane region" description="Helical" evidence="1">
    <location>
        <begin position="130"/>
        <end position="150"/>
    </location>
</feature>
<keyword evidence="1" id="KW-1133">Transmembrane helix</keyword>
<feature type="transmembrane region" description="Helical" evidence="1">
    <location>
        <begin position="248"/>
        <end position="270"/>
    </location>
</feature>
<accession>A0ABU0JP94</accession>
<keyword evidence="3" id="KW-1185">Reference proteome</keyword>
<dbReference type="InterPro" id="IPR025699">
    <property type="entry name" value="ABC2_memb-like"/>
</dbReference>
<protein>
    <submittedName>
        <fullName evidence="2">ABC-type transport system involved in multi-copper enzyme maturation permease subunit</fullName>
    </submittedName>
</protein>
<evidence type="ECO:0000256" key="1">
    <source>
        <dbReference type="SAM" id="Phobius"/>
    </source>
</evidence>
<feature type="transmembrane region" description="Helical" evidence="1">
    <location>
        <begin position="190"/>
        <end position="211"/>
    </location>
</feature>
<evidence type="ECO:0000313" key="2">
    <source>
        <dbReference type="EMBL" id="MDQ0478907.1"/>
    </source>
</evidence>
<dbReference type="Pfam" id="PF13346">
    <property type="entry name" value="ABC2_membrane_5"/>
    <property type="match status" value="1"/>
</dbReference>
<feature type="transmembrane region" description="Helical" evidence="1">
    <location>
        <begin position="82"/>
        <end position="102"/>
    </location>
</feature>
<name>A0ABU0JP94_HATLI</name>
<dbReference type="Proteomes" id="UP001224418">
    <property type="component" value="Unassembled WGS sequence"/>
</dbReference>